<proteinExistence type="predicted"/>
<evidence type="ECO:0000313" key="3">
    <source>
        <dbReference type="Proteomes" id="UP001303760"/>
    </source>
</evidence>
<comment type="caution">
    <text evidence="2">The sequence shown here is derived from an EMBL/GenBank/DDBJ whole genome shotgun (WGS) entry which is preliminary data.</text>
</comment>
<keyword evidence="3" id="KW-1185">Reference proteome</keyword>
<dbReference type="Proteomes" id="UP001303760">
    <property type="component" value="Unassembled WGS sequence"/>
</dbReference>
<dbReference type="EMBL" id="MU860106">
    <property type="protein sequence ID" value="KAK4238180.1"/>
    <property type="molecule type" value="Genomic_DNA"/>
</dbReference>
<feature type="region of interest" description="Disordered" evidence="1">
    <location>
        <begin position="211"/>
        <end position="238"/>
    </location>
</feature>
<feature type="region of interest" description="Disordered" evidence="1">
    <location>
        <begin position="92"/>
        <end position="111"/>
    </location>
</feature>
<dbReference type="AlphaFoldDB" id="A0AAN7CAI2"/>
<evidence type="ECO:0000256" key="1">
    <source>
        <dbReference type="SAM" id="MobiDB-lite"/>
    </source>
</evidence>
<accession>A0AAN7CAI2</accession>
<organism evidence="2 3">
    <name type="scientific">Achaetomium macrosporum</name>
    <dbReference type="NCBI Taxonomy" id="79813"/>
    <lineage>
        <taxon>Eukaryota</taxon>
        <taxon>Fungi</taxon>
        <taxon>Dikarya</taxon>
        <taxon>Ascomycota</taxon>
        <taxon>Pezizomycotina</taxon>
        <taxon>Sordariomycetes</taxon>
        <taxon>Sordariomycetidae</taxon>
        <taxon>Sordariales</taxon>
        <taxon>Chaetomiaceae</taxon>
        <taxon>Achaetomium</taxon>
    </lineage>
</organism>
<reference evidence="2" key="1">
    <citation type="journal article" date="2023" name="Mol. Phylogenet. Evol.">
        <title>Genome-scale phylogeny and comparative genomics of the fungal order Sordariales.</title>
        <authorList>
            <person name="Hensen N."/>
            <person name="Bonometti L."/>
            <person name="Westerberg I."/>
            <person name="Brannstrom I.O."/>
            <person name="Guillou S."/>
            <person name="Cros-Aarteil S."/>
            <person name="Calhoun S."/>
            <person name="Haridas S."/>
            <person name="Kuo A."/>
            <person name="Mondo S."/>
            <person name="Pangilinan J."/>
            <person name="Riley R."/>
            <person name="LaButti K."/>
            <person name="Andreopoulos B."/>
            <person name="Lipzen A."/>
            <person name="Chen C."/>
            <person name="Yan M."/>
            <person name="Daum C."/>
            <person name="Ng V."/>
            <person name="Clum A."/>
            <person name="Steindorff A."/>
            <person name="Ohm R.A."/>
            <person name="Martin F."/>
            <person name="Silar P."/>
            <person name="Natvig D.O."/>
            <person name="Lalanne C."/>
            <person name="Gautier V."/>
            <person name="Ament-Velasquez S.L."/>
            <person name="Kruys A."/>
            <person name="Hutchinson M.I."/>
            <person name="Powell A.J."/>
            <person name="Barry K."/>
            <person name="Miller A.N."/>
            <person name="Grigoriev I.V."/>
            <person name="Debuchy R."/>
            <person name="Gladieux P."/>
            <person name="Hiltunen Thoren M."/>
            <person name="Johannesson H."/>
        </authorList>
    </citation>
    <scope>NUCLEOTIDE SEQUENCE</scope>
    <source>
        <strain evidence="2">CBS 532.94</strain>
    </source>
</reference>
<protein>
    <submittedName>
        <fullName evidence="2">Uncharacterized protein</fullName>
    </submittedName>
</protein>
<reference evidence="2" key="2">
    <citation type="submission" date="2023-05" db="EMBL/GenBank/DDBJ databases">
        <authorList>
            <consortium name="Lawrence Berkeley National Laboratory"/>
            <person name="Steindorff A."/>
            <person name="Hensen N."/>
            <person name="Bonometti L."/>
            <person name="Westerberg I."/>
            <person name="Brannstrom I.O."/>
            <person name="Guillou S."/>
            <person name="Cros-Aarteil S."/>
            <person name="Calhoun S."/>
            <person name="Haridas S."/>
            <person name="Kuo A."/>
            <person name="Mondo S."/>
            <person name="Pangilinan J."/>
            <person name="Riley R."/>
            <person name="Labutti K."/>
            <person name="Andreopoulos B."/>
            <person name="Lipzen A."/>
            <person name="Chen C."/>
            <person name="Yanf M."/>
            <person name="Daum C."/>
            <person name="Ng V."/>
            <person name="Clum A."/>
            <person name="Ohm R."/>
            <person name="Martin F."/>
            <person name="Silar P."/>
            <person name="Natvig D."/>
            <person name="Lalanne C."/>
            <person name="Gautier V."/>
            <person name="Ament-Velasquez S.L."/>
            <person name="Kruys A."/>
            <person name="Hutchinson M.I."/>
            <person name="Powell A.J."/>
            <person name="Barry K."/>
            <person name="Miller A.N."/>
            <person name="Grigoriev I.V."/>
            <person name="Debuchy R."/>
            <person name="Gladieux P."/>
            <person name="Thoren M.H."/>
            <person name="Johannesson H."/>
        </authorList>
    </citation>
    <scope>NUCLEOTIDE SEQUENCE</scope>
    <source>
        <strain evidence="2">CBS 532.94</strain>
    </source>
</reference>
<sequence>MEREEYALRRKCEELRLALEDRTKELSQSRELYSKLKHRVLLNQTQDIAPSLARSQTPVQTGTALDASRGHTQSQLPRPVMPVAARTGVSSYFPASPGYSKTQPSSNDRLEWNKPALSHSTVPATPSSNLPLRNPRTPALASTPRTGVGSTFVPGSGRFYRTASGSQGQITDRSSGFSGVKTGVAGLKYPLDGGNLNVAMPSLERTEAIRGPPRASLQTTARRPSQFLEPPGLVLRHS</sequence>
<evidence type="ECO:0000313" key="2">
    <source>
        <dbReference type="EMBL" id="KAK4238180.1"/>
    </source>
</evidence>
<gene>
    <name evidence="2" type="ORF">C8A03DRAFT_44049</name>
</gene>
<name>A0AAN7CAI2_9PEZI</name>